<name>A0A2H6LC03_9NOSO</name>
<keyword evidence="3" id="KW-1185">Reference proteome</keyword>
<dbReference type="EMBL" id="BDGE01000008">
    <property type="protein sequence ID" value="GBE90749.1"/>
    <property type="molecule type" value="Genomic_DNA"/>
</dbReference>
<organism evidence="2 3">
    <name type="scientific">Nostoc cycadae WK-1</name>
    <dbReference type="NCBI Taxonomy" id="1861711"/>
    <lineage>
        <taxon>Bacteria</taxon>
        <taxon>Bacillati</taxon>
        <taxon>Cyanobacteriota</taxon>
        <taxon>Cyanophyceae</taxon>
        <taxon>Nostocales</taxon>
        <taxon>Nostocaceae</taxon>
        <taxon>Nostoc</taxon>
    </lineage>
</organism>
<proteinExistence type="predicted"/>
<keyword evidence="1" id="KW-0472">Membrane</keyword>
<evidence type="ECO:0000313" key="3">
    <source>
        <dbReference type="Proteomes" id="UP000236527"/>
    </source>
</evidence>
<protein>
    <submittedName>
        <fullName evidence="2">Alcohol dehydrogenase</fullName>
    </submittedName>
</protein>
<gene>
    <name evidence="2" type="ORF">NCWK1_0468</name>
</gene>
<evidence type="ECO:0000256" key="1">
    <source>
        <dbReference type="SAM" id="Phobius"/>
    </source>
</evidence>
<dbReference type="AlphaFoldDB" id="A0A2H6LC03"/>
<comment type="caution">
    <text evidence="2">The sequence shown here is derived from an EMBL/GenBank/DDBJ whole genome shotgun (WGS) entry which is preliminary data.</text>
</comment>
<reference evidence="3" key="1">
    <citation type="journal article" date="2018" name="Genome Announc.">
        <title>Draft Genome Sequence of the Nitrogen-Fixing and Hormogonia-Inducing Cyanobacterium Nostoc cycadae Strain WK-1, Isolated from the Coralloid Roots of Cycas revoluta.</title>
        <authorList>
            <person name="Kanesaki Y."/>
            <person name="Hirose M."/>
            <person name="Hirose Y."/>
            <person name="Fujisawa T."/>
            <person name="Nakamura Y."/>
            <person name="Watanabe S."/>
            <person name="Matsunaga S."/>
            <person name="Uchida H."/>
            <person name="Murakami A."/>
        </authorList>
    </citation>
    <scope>NUCLEOTIDE SEQUENCE [LARGE SCALE GENOMIC DNA]</scope>
    <source>
        <strain evidence="3">WK-1</strain>
    </source>
</reference>
<dbReference type="Proteomes" id="UP000236527">
    <property type="component" value="Unassembled WGS sequence"/>
</dbReference>
<keyword evidence="1" id="KW-0812">Transmembrane</keyword>
<sequence>MQHGSVGWLYYKGTLNVGVSRQGIYLSIFPLFSFGLPPLLIPWSAIRKIEPANSWFVQRFRLYLSVPKVKLVINKEVLEPAKEYLAAQGFEWI</sequence>
<accession>A0A2H6LC03</accession>
<evidence type="ECO:0000313" key="2">
    <source>
        <dbReference type="EMBL" id="GBE90749.1"/>
    </source>
</evidence>
<keyword evidence="1" id="KW-1133">Transmembrane helix</keyword>
<feature type="transmembrane region" description="Helical" evidence="1">
    <location>
        <begin position="24"/>
        <end position="46"/>
    </location>
</feature>